<dbReference type="EMBL" id="CM039177">
    <property type="protein sequence ID" value="KAH9699782.1"/>
    <property type="molecule type" value="Genomic_DNA"/>
</dbReference>
<protein>
    <submittedName>
        <fullName evidence="1">Spectrin beta chain</fullName>
    </submittedName>
</protein>
<organism evidence="1 2">
    <name type="scientific">Citrus sinensis</name>
    <name type="common">Sweet orange</name>
    <name type="synonym">Citrus aurantium var. sinensis</name>
    <dbReference type="NCBI Taxonomy" id="2711"/>
    <lineage>
        <taxon>Eukaryota</taxon>
        <taxon>Viridiplantae</taxon>
        <taxon>Streptophyta</taxon>
        <taxon>Embryophyta</taxon>
        <taxon>Tracheophyta</taxon>
        <taxon>Spermatophyta</taxon>
        <taxon>Magnoliopsida</taxon>
        <taxon>eudicotyledons</taxon>
        <taxon>Gunneridae</taxon>
        <taxon>Pentapetalae</taxon>
        <taxon>rosids</taxon>
        <taxon>malvids</taxon>
        <taxon>Sapindales</taxon>
        <taxon>Rutaceae</taxon>
        <taxon>Aurantioideae</taxon>
        <taxon>Citrus</taxon>
    </lineage>
</organism>
<comment type="caution">
    <text evidence="1">The sequence shown here is derived from an EMBL/GenBank/DDBJ whole genome shotgun (WGS) entry which is preliminary data.</text>
</comment>
<gene>
    <name evidence="1" type="ORF">KPL71_024497</name>
</gene>
<accession>A0ACB8IRS5</accession>
<reference evidence="2" key="1">
    <citation type="journal article" date="2023" name="Hortic. Res.">
        <title>A chromosome-level phased genome enabling allele-level studies in sweet orange: a case study on citrus Huanglongbing tolerance.</title>
        <authorList>
            <person name="Wu B."/>
            <person name="Yu Q."/>
            <person name="Deng Z."/>
            <person name="Duan Y."/>
            <person name="Luo F."/>
            <person name="Gmitter F. Jr."/>
        </authorList>
    </citation>
    <scope>NUCLEOTIDE SEQUENCE [LARGE SCALE GENOMIC DNA]</scope>
    <source>
        <strain evidence="2">cv. Valencia</strain>
    </source>
</reference>
<dbReference type="Proteomes" id="UP000829398">
    <property type="component" value="Chromosome 8"/>
</dbReference>
<keyword evidence="2" id="KW-1185">Reference proteome</keyword>
<evidence type="ECO:0000313" key="1">
    <source>
        <dbReference type="EMBL" id="KAH9699782.1"/>
    </source>
</evidence>
<proteinExistence type="predicted"/>
<evidence type="ECO:0000313" key="2">
    <source>
        <dbReference type="Proteomes" id="UP000829398"/>
    </source>
</evidence>
<sequence>MARILDPHWDEYWQLAPGVGSEMLGSGNTFGRGSGTSPADVPPLRQCLPLEPITLGNQKYTRSGELRRVLGVPLGSTPEEHSFGVTHKKPPPVASEELKHFKESVQDTSKMARDRVKQLRDSISKLEKYKDALSSKKRQRSDVSPIERSGGGANVAKIGSQIRRNPQDVMTQRLEERTKSVGLNKRARTSAADVRADGRPAAMPRQPIVTEKDGDMLPPVSGANVRIEEKIRRLPVGGEGWDKKMKRKRSVATVGNRVINGDRDVKRVMQPKLNADSKLRSCDAQSFRSKSSPGVGGINKLDGSFELASSDAGTLLRNELESPSPRDRTTLLEQRVRPPKGQPSWLRAWDLVLSCIKVSGLILLLTALLVSVFIRLNVQEDNPGSGSNTMLKGKASRAPRTGSVMVLDSSSKVHPSSGTFQDWEQQPTNGNKGPMLGMTNNQKRPISAASSSHAMAQWVGQRPHKISRTRRTNLVSPVANSEAQVLSQGYSTPDLVARTSSFGANGSLIASTLDNNSPKIKREFENVSSPFGLSESEESGAGETKMKEKGTDSADGVAHKIGSFTLPTRKNKILTNEVGDGVRRQGRSCSSSALTRTSIHLKKEKLDNIPPTMPVQSLRPASEKNKSKSGRPPSKKKLKDRKASIRVGQVLNNVSSDFTGESDDDHEELLAAANSARNASSLAYSGPFWKKMKSIFASLSSEDMSYLKQQLSFAEELEVSLSQMFGDEYNLMGVLVHKELPGRFDGQERHPNQEKANPDALNGRFDMGKSEKASPLYQRVLSALIEEDDIDEIYNHCEGKNLSLHYASDDSHCGSCNQMDIEPKDRDRMESEVESEADFQSQKSCLLDRFSCDKSAASNTFRNPSTSSSLHSNGQWLGDDDFSHSDFGLVSEICSNDLAQHQTKETNVPNFSSSDCQYQLMCLDDKLLLELQSIGLYPETLPGLAEGEEVINQDVMELKEGLHEQIGKKKNKLRKLDKAIQKGRYAERRNIEQCAMDQLAEMAYRKRLACRGSHSSKSAVRKASIQVALDFIKRTLGRCQKFEEMGSSCLNEPALQDILFSEPPCSNDAKSADCVGSGTASNTCNEASNNQTETRGSATGAVSSTYKRYDIQSDNLDRGSSDAFQAGVRSSEHALPKHGIFPNKVKKEVLIDDVVGSASSRITSTLNNTNFSGVRGKRSERESKNTFRSMSISACGSSLDSFKSDRKTKAKSKPKNNLGNTNMLHGTNTAAGGSHPLASNPCNKKDREVGSSLPGNIHPEPRKEADELENLELNELDIGDTWFNGLQDHDSMGLEIPMDDLSDLNMLL</sequence>
<name>A0ACB8IRS5_CITSI</name>